<sequence>MALYLSDDEDYYEDYEDYDDFDDSLVDQLAGATSHDIVTVDDPSLETGEYFSDWDEQSDDYYDEEPTAVRRRRVLGNNKSIGNRSNVIPTGIPSEKRKQKLGNTSNIEKQSVKMDTSSFRAVVWKKPNHEDDNIVQLYEPGNGEKVALLKNWREVFKNAHPSNDRFWIRKRAFSSTRSDSVTHTVPVDGSSEYAKEKQIPSVAVEPVEEVPVASPMDYCNKQPSDVSDSATPSSDIPSTTQTQISSVTSDTSLDELPAPAVTVLPTKSRKRKASISVDTGPERDVTGGEDRNPKSRKIASKGKAANDHHRGQTRPPPSEVQRSTRVKKDFK</sequence>
<name>A0A507QJ07_MONPU</name>
<dbReference type="AlphaFoldDB" id="A0A507QJ07"/>
<feature type="compositionally biased region" description="Low complexity" evidence="1">
    <location>
        <begin position="200"/>
        <end position="215"/>
    </location>
</feature>
<comment type="caution">
    <text evidence="2">The sequence shown here is derived from an EMBL/GenBank/DDBJ whole genome shotgun (WGS) entry which is preliminary data.</text>
</comment>
<dbReference type="OrthoDB" id="5372734at2759"/>
<feature type="region of interest" description="Disordered" evidence="1">
    <location>
        <begin position="178"/>
        <end position="331"/>
    </location>
</feature>
<proteinExistence type="predicted"/>
<dbReference type="EMBL" id="VIFY01000214">
    <property type="protein sequence ID" value="TQB68476.1"/>
    <property type="molecule type" value="Genomic_DNA"/>
</dbReference>
<feature type="compositionally biased region" description="Polar residues" evidence="1">
    <location>
        <begin position="221"/>
        <end position="230"/>
    </location>
</feature>
<protein>
    <submittedName>
        <fullName evidence="2">Uncharacterized protein</fullName>
    </submittedName>
</protein>
<accession>A0A507QJ07</accession>
<dbReference type="Proteomes" id="UP000319663">
    <property type="component" value="Unassembled WGS sequence"/>
</dbReference>
<feature type="compositionally biased region" description="Basic and acidic residues" evidence="1">
    <location>
        <begin position="280"/>
        <end position="293"/>
    </location>
</feature>
<evidence type="ECO:0000313" key="3">
    <source>
        <dbReference type="Proteomes" id="UP000319663"/>
    </source>
</evidence>
<organism evidence="2 3">
    <name type="scientific">Monascus purpureus</name>
    <name type="common">Red mold</name>
    <name type="synonym">Monascus anka</name>
    <dbReference type="NCBI Taxonomy" id="5098"/>
    <lineage>
        <taxon>Eukaryota</taxon>
        <taxon>Fungi</taxon>
        <taxon>Dikarya</taxon>
        <taxon>Ascomycota</taxon>
        <taxon>Pezizomycotina</taxon>
        <taxon>Eurotiomycetes</taxon>
        <taxon>Eurotiomycetidae</taxon>
        <taxon>Eurotiales</taxon>
        <taxon>Aspergillaceae</taxon>
        <taxon>Monascus</taxon>
    </lineage>
</organism>
<evidence type="ECO:0000256" key="1">
    <source>
        <dbReference type="SAM" id="MobiDB-lite"/>
    </source>
</evidence>
<dbReference type="STRING" id="5098.A0A507QJ07"/>
<evidence type="ECO:0000313" key="2">
    <source>
        <dbReference type="EMBL" id="TQB68476.1"/>
    </source>
</evidence>
<feature type="region of interest" description="Disordered" evidence="1">
    <location>
        <begin position="80"/>
        <end position="101"/>
    </location>
</feature>
<feature type="compositionally biased region" description="Low complexity" evidence="1">
    <location>
        <begin position="231"/>
        <end position="251"/>
    </location>
</feature>
<reference evidence="2 3" key="1">
    <citation type="submission" date="2019-06" db="EMBL/GenBank/DDBJ databases">
        <title>Wine fermentation using esterase from Monascus purpureus.</title>
        <authorList>
            <person name="Geng C."/>
            <person name="Zhang Y."/>
        </authorList>
    </citation>
    <scope>NUCLEOTIDE SEQUENCE [LARGE SCALE GENOMIC DNA]</scope>
    <source>
        <strain evidence="2">HQ1</strain>
    </source>
</reference>
<gene>
    <name evidence="2" type="ORF">MPDQ_003393</name>
</gene>
<keyword evidence="3" id="KW-1185">Reference proteome</keyword>